<protein>
    <submittedName>
        <fullName evidence="2">S-adenosyl-L-methionine-dependent methyltransferase</fullName>
    </submittedName>
</protein>
<dbReference type="PROSITE" id="PS00092">
    <property type="entry name" value="N6_MTASE"/>
    <property type="match status" value="1"/>
</dbReference>
<dbReference type="GO" id="GO:0003676">
    <property type="term" value="F:nucleic acid binding"/>
    <property type="evidence" value="ECO:0007669"/>
    <property type="project" value="InterPro"/>
</dbReference>
<keyword evidence="2" id="KW-0489">Methyltransferase</keyword>
<dbReference type="GO" id="GO:0005739">
    <property type="term" value="C:mitochondrion"/>
    <property type="evidence" value="ECO:0007669"/>
    <property type="project" value="TreeGrafter"/>
</dbReference>
<feature type="domain" description="Methyltransferase small" evidence="1">
    <location>
        <begin position="146"/>
        <end position="236"/>
    </location>
</feature>
<dbReference type="PANTHER" id="PTHR18895:SF74">
    <property type="entry name" value="MTRF1L RELEASE FACTOR GLUTAMINE METHYLTRANSFERASE"/>
    <property type="match status" value="1"/>
</dbReference>
<dbReference type="Proteomes" id="UP000077248">
    <property type="component" value="Unassembled WGS sequence"/>
</dbReference>
<dbReference type="AlphaFoldDB" id="A0A177DQV3"/>
<proteinExistence type="predicted"/>
<dbReference type="RefSeq" id="XP_018387307.1">
    <property type="nucleotide sequence ID" value="XM_018533102.1"/>
</dbReference>
<keyword evidence="2" id="KW-0808">Transferase</keyword>
<gene>
    <name evidence="2" type="ORF">CC77DRAFT_753061</name>
</gene>
<dbReference type="InterPro" id="IPR050320">
    <property type="entry name" value="N5-glutamine_MTase"/>
</dbReference>
<dbReference type="GO" id="GO:0032259">
    <property type="term" value="P:methylation"/>
    <property type="evidence" value="ECO:0007669"/>
    <property type="project" value="UniProtKB-KW"/>
</dbReference>
<keyword evidence="3" id="KW-1185">Reference proteome</keyword>
<name>A0A177DQV3_ALTAL</name>
<sequence>MTEITTAYQALTKHLAKEKYVFLCPSPETQARVVNKRRSNVSTEDAQNAYDFFGWNLPCTREALRSIIPDDVFENLHKASIITQSDDGGYRSTIRVSNFYLPNLPNYEIGAASPYYIHSSFPASSDSVFFGPDTYLFVSFLQNITRHLPQAPSSIIDVCCGSGAGAIHMARTYPQAKTLGLDLNPRALSLGDVNAQLAGVKVGFSESNLYATVPEEMKHYGVDLIVSNPPYIASSTDGKDLPIYADGGAGFGLDISLRIVEEGVKILSSTGVIVVYTGVAMPMADPGRDAFLEKLQQVEGVELAEYTILHPDMWPEEIGKGAYADVCRIQVVGAVLRRNARSMDEVKSETRRRWAV</sequence>
<dbReference type="InterPro" id="IPR002052">
    <property type="entry name" value="DNA_methylase_N6_adenine_CS"/>
</dbReference>
<dbReference type="OMA" id="NPPFMVD"/>
<dbReference type="CDD" id="cd02440">
    <property type="entry name" value="AdoMet_MTases"/>
    <property type="match status" value="1"/>
</dbReference>
<dbReference type="InterPro" id="IPR029063">
    <property type="entry name" value="SAM-dependent_MTases_sf"/>
</dbReference>
<evidence type="ECO:0000259" key="1">
    <source>
        <dbReference type="Pfam" id="PF05175"/>
    </source>
</evidence>
<dbReference type="KEGG" id="aalt:CC77DRAFT_753061"/>
<accession>A0A177DQV3</accession>
<reference evidence="2 3" key="1">
    <citation type="submission" date="2016-05" db="EMBL/GenBank/DDBJ databases">
        <title>Comparative analysis of secretome profiles of manganese(II)-oxidizing ascomycete fungi.</title>
        <authorList>
            <consortium name="DOE Joint Genome Institute"/>
            <person name="Zeiner C.A."/>
            <person name="Purvine S.O."/>
            <person name="Zink E.M."/>
            <person name="Wu S."/>
            <person name="Pasa-Tolic L."/>
            <person name="Chaput D.L."/>
            <person name="Haridas S."/>
            <person name="Grigoriev I.V."/>
            <person name="Santelli C.M."/>
            <person name="Hansel C.M."/>
        </authorList>
    </citation>
    <scope>NUCLEOTIDE SEQUENCE [LARGE SCALE GENOMIC DNA]</scope>
    <source>
        <strain evidence="2 3">SRC1lrK2f</strain>
    </source>
</reference>
<dbReference type="PANTHER" id="PTHR18895">
    <property type="entry name" value="HEMK METHYLTRANSFERASE"/>
    <property type="match status" value="1"/>
</dbReference>
<dbReference type="InterPro" id="IPR007848">
    <property type="entry name" value="Small_mtfrase_dom"/>
</dbReference>
<dbReference type="GO" id="GO:0008757">
    <property type="term" value="F:S-adenosylmethionine-dependent methyltransferase activity"/>
    <property type="evidence" value="ECO:0007669"/>
    <property type="project" value="UniProtKB-ARBA"/>
</dbReference>
<dbReference type="SUPFAM" id="SSF53335">
    <property type="entry name" value="S-adenosyl-L-methionine-dependent methyltransferases"/>
    <property type="match status" value="1"/>
</dbReference>
<dbReference type="STRING" id="5599.A0A177DQV3"/>
<dbReference type="VEuPathDB" id="FungiDB:CC77DRAFT_753061"/>
<dbReference type="EMBL" id="KV441475">
    <property type="protein sequence ID" value="OAG21886.1"/>
    <property type="molecule type" value="Genomic_DNA"/>
</dbReference>
<dbReference type="GeneID" id="29118696"/>
<evidence type="ECO:0000313" key="3">
    <source>
        <dbReference type="Proteomes" id="UP000077248"/>
    </source>
</evidence>
<evidence type="ECO:0000313" key="2">
    <source>
        <dbReference type="EMBL" id="OAG21886.1"/>
    </source>
</evidence>
<dbReference type="Gene3D" id="3.40.50.150">
    <property type="entry name" value="Vaccinia Virus protein VP39"/>
    <property type="match status" value="1"/>
</dbReference>
<dbReference type="Pfam" id="PF05175">
    <property type="entry name" value="MTS"/>
    <property type="match status" value="1"/>
</dbReference>
<organism evidence="2 3">
    <name type="scientific">Alternaria alternata</name>
    <name type="common">Alternaria rot fungus</name>
    <name type="synonym">Torula alternata</name>
    <dbReference type="NCBI Taxonomy" id="5599"/>
    <lineage>
        <taxon>Eukaryota</taxon>
        <taxon>Fungi</taxon>
        <taxon>Dikarya</taxon>
        <taxon>Ascomycota</taxon>
        <taxon>Pezizomycotina</taxon>
        <taxon>Dothideomycetes</taxon>
        <taxon>Pleosporomycetidae</taxon>
        <taxon>Pleosporales</taxon>
        <taxon>Pleosporineae</taxon>
        <taxon>Pleosporaceae</taxon>
        <taxon>Alternaria</taxon>
        <taxon>Alternaria sect. Alternaria</taxon>
        <taxon>Alternaria alternata complex</taxon>
    </lineage>
</organism>